<accession>W6JWJ6</accession>
<dbReference type="Proteomes" id="UP000035763">
    <property type="component" value="Unassembled WGS sequence"/>
</dbReference>
<reference evidence="4 5" key="1">
    <citation type="journal article" date="2013" name="ISME J.">
        <title>A metabolic model for members of the genus Tetrasphaera involved in enhanced biological phosphorus removal.</title>
        <authorList>
            <person name="Kristiansen R."/>
            <person name="Nguyen H.T.T."/>
            <person name="Saunders A.M."/>
            <person name="Nielsen J.L."/>
            <person name="Wimmer R."/>
            <person name="Le V.Q."/>
            <person name="McIlroy S.J."/>
            <person name="Petrovski S."/>
            <person name="Seviour R.J."/>
            <person name="Calteau A."/>
            <person name="Nielsen K.L."/>
            <person name="Nielsen P.H."/>
        </authorList>
    </citation>
    <scope>NUCLEOTIDE SEQUENCE [LARGE SCALE GENOMIC DNA]</scope>
    <source>
        <strain evidence="4 5">Ben110</strain>
    </source>
</reference>
<dbReference type="PROSITE" id="PS51257">
    <property type="entry name" value="PROKAR_LIPOPROTEIN"/>
    <property type="match status" value="1"/>
</dbReference>
<dbReference type="InterPro" id="IPR030678">
    <property type="entry name" value="Peptide/Ni-bd"/>
</dbReference>
<feature type="signal peptide" evidence="2">
    <location>
        <begin position="1"/>
        <end position="22"/>
    </location>
</feature>
<dbReference type="Pfam" id="PF00496">
    <property type="entry name" value="SBP_bac_5"/>
    <property type="match status" value="1"/>
</dbReference>
<evidence type="ECO:0000259" key="3">
    <source>
        <dbReference type="Pfam" id="PF00496"/>
    </source>
</evidence>
<evidence type="ECO:0000256" key="1">
    <source>
        <dbReference type="SAM" id="MobiDB-lite"/>
    </source>
</evidence>
<organism evidence="4 5">
    <name type="scientific">Nostocoides australiense Ben110</name>
    <dbReference type="NCBI Taxonomy" id="1193182"/>
    <lineage>
        <taxon>Bacteria</taxon>
        <taxon>Bacillati</taxon>
        <taxon>Actinomycetota</taxon>
        <taxon>Actinomycetes</taxon>
        <taxon>Micrococcales</taxon>
        <taxon>Intrasporangiaceae</taxon>
        <taxon>Nostocoides</taxon>
    </lineage>
</organism>
<dbReference type="OrthoDB" id="9046151at2"/>
<dbReference type="STRING" id="1193182.BN11_280004"/>
<gene>
    <name evidence="4" type="ORF">BN11_280004</name>
</gene>
<dbReference type="Gene3D" id="3.40.190.10">
    <property type="entry name" value="Periplasmic binding protein-like II"/>
    <property type="match status" value="1"/>
</dbReference>
<dbReference type="GO" id="GO:1904680">
    <property type="term" value="F:peptide transmembrane transporter activity"/>
    <property type="evidence" value="ECO:0007669"/>
    <property type="project" value="TreeGrafter"/>
</dbReference>
<dbReference type="GO" id="GO:0042597">
    <property type="term" value="C:periplasmic space"/>
    <property type="evidence" value="ECO:0007669"/>
    <property type="project" value="UniProtKB-ARBA"/>
</dbReference>
<proteinExistence type="predicted"/>
<dbReference type="PANTHER" id="PTHR30290:SF83">
    <property type="entry name" value="ABC TRANSPORTER SUBSTRATE-BINDING PROTEIN"/>
    <property type="match status" value="1"/>
</dbReference>
<feature type="domain" description="Solute-binding protein family 5" evidence="3">
    <location>
        <begin position="95"/>
        <end position="482"/>
    </location>
</feature>
<dbReference type="GO" id="GO:0043190">
    <property type="term" value="C:ATP-binding cassette (ABC) transporter complex"/>
    <property type="evidence" value="ECO:0007669"/>
    <property type="project" value="InterPro"/>
</dbReference>
<dbReference type="GO" id="GO:0015833">
    <property type="term" value="P:peptide transport"/>
    <property type="evidence" value="ECO:0007669"/>
    <property type="project" value="TreeGrafter"/>
</dbReference>
<sequence length="561" mass="60094">MRGTTRTIAVAGVSALALLTAACNGGSSETTSATGGATGSASASGDTGASGGEITVNGCQPENQLIAGNTSETCGGDVLDTLTAKLVHYNSDTAEPEMDIAESIETDDNQNFTVKLKDYKFADGTPVTADSFVKAWNYTAYGPNGQGGSYFYGPIEGFDALQCTGTEEGKECEGTGKPKAEEMTGLKVVDDKTFTIKTTEKVSNLPVRLGYTAFAPQPESFFSDPEAFGKAPVGAGPFKFESWTEGQSIVVVKNPDYSGTNTAKIDKITFKFMQDMDAAYNELVANQLDLLTAIPVSALIDDKYKTELTDRNAQRETATIQWIGMNPKADPTLAKPELRKALSMAIDRETINKQIFNGTRTVSTGWVSPVVSGYKANACGEACVFDPAKAKAMLEQAGGYDGKLTLTYNTEGDHKTWTTAVCNSITDTLGIECTATPGGEFGEFLTNLTEGKTKGMFRNGWQMDYPSIENYLTPIYAKNADSNYFGPYDNPEFEKLLKEAAAAPSNDEANVKYQEAEAVLAEDFPTIPLFYGKATMGWSDKLNPVKITPFGTADFTSISLK</sequence>
<dbReference type="InterPro" id="IPR039424">
    <property type="entry name" value="SBP_5"/>
</dbReference>
<dbReference type="SUPFAM" id="SSF53850">
    <property type="entry name" value="Periplasmic binding protein-like II"/>
    <property type="match status" value="1"/>
</dbReference>
<evidence type="ECO:0000313" key="5">
    <source>
        <dbReference type="Proteomes" id="UP000035763"/>
    </source>
</evidence>
<dbReference type="InterPro" id="IPR000914">
    <property type="entry name" value="SBP_5_dom"/>
</dbReference>
<name>W6JWJ6_9MICO</name>
<dbReference type="AlphaFoldDB" id="W6JWJ6"/>
<protein>
    <submittedName>
        <fullName evidence="4">Putative peptide transport system secreted peptide-binding protein</fullName>
    </submittedName>
</protein>
<feature type="compositionally biased region" description="Low complexity" evidence="1">
    <location>
        <begin position="28"/>
        <end position="47"/>
    </location>
</feature>
<keyword evidence="5" id="KW-1185">Reference proteome</keyword>
<dbReference type="PANTHER" id="PTHR30290">
    <property type="entry name" value="PERIPLASMIC BINDING COMPONENT OF ABC TRANSPORTER"/>
    <property type="match status" value="1"/>
</dbReference>
<dbReference type="CDD" id="cd00995">
    <property type="entry name" value="PBP2_NikA_DppA_OppA_like"/>
    <property type="match status" value="1"/>
</dbReference>
<dbReference type="Gene3D" id="3.10.105.10">
    <property type="entry name" value="Dipeptide-binding Protein, Domain 3"/>
    <property type="match status" value="1"/>
</dbReference>
<dbReference type="RefSeq" id="WP_048694316.1">
    <property type="nucleotide sequence ID" value="NZ_HG764815.1"/>
</dbReference>
<evidence type="ECO:0000256" key="2">
    <source>
        <dbReference type="SAM" id="SignalP"/>
    </source>
</evidence>
<dbReference type="Gene3D" id="3.90.76.10">
    <property type="entry name" value="Dipeptide-binding Protein, Domain 1"/>
    <property type="match status" value="1"/>
</dbReference>
<feature type="chain" id="PRO_5039637137" evidence="2">
    <location>
        <begin position="23"/>
        <end position="561"/>
    </location>
</feature>
<keyword evidence="2" id="KW-0732">Signal</keyword>
<evidence type="ECO:0000313" key="4">
    <source>
        <dbReference type="EMBL" id="CCH73462.1"/>
    </source>
</evidence>
<feature type="region of interest" description="Disordered" evidence="1">
    <location>
        <begin position="28"/>
        <end position="56"/>
    </location>
</feature>
<dbReference type="EMBL" id="CAJA01000201">
    <property type="protein sequence ID" value="CCH73462.1"/>
    <property type="molecule type" value="Genomic_DNA"/>
</dbReference>
<comment type="caution">
    <text evidence="4">The sequence shown here is derived from an EMBL/GenBank/DDBJ whole genome shotgun (WGS) entry which is preliminary data.</text>
</comment>
<dbReference type="PIRSF" id="PIRSF002741">
    <property type="entry name" value="MppA"/>
    <property type="match status" value="1"/>
</dbReference>